<protein>
    <submittedName>
        <fullName evidence="6">Raffinose operon repressor</fullName>
    </submittedName>
</protein>
<keyword evidence="3" id="KW-0804">Transcription</keyword>
<dbReference type="GO" id="GO:0000976">
    <property type="term" value="F:transcription cis-regulatory region binding"/>
    <property type="evidence" value="ECO:0007669"/>
    <property type="project" value="TreeGrafter"/>
</dbReference>
<reference evidence="6 8" key="1">
    <citation type="submission" date="2015-09" db="EMBL/GenBank/DDBJ databases">
        <authorList>
            <consortium name="Swine Surveillance"/>
        </authorList>
    </citation>
    <scope>NUCLEOTIDE SEQUENCE [LARGE SCALE GENOMIC DNA]</scope>
    <source>
        <strain evidence="6 8">5120</strain>
    </source>
</reference>
<proteinExistence type="predicted"/>
<dbReference type="PANTHER" id="PTHR30146">
    <property type="entry name" value="LACI-RELATED TRANSCRIPTIONAL REPRESSOR"/>
    <property type="match status" value="1"/>
</dbReference>
<dbReference type="Proteomes" id="UP000051887">
    <property type="component" value="Unassembled WGS sequence"/>
</dbReference>
<reference evidence="5 7" key="2">
    <citation type="submission" date="2015-09" db="EMBL/GenBank/DDBJ databases">
        <authorList>
            <person name="Rodrigo-Torres L."/>
            <person name="Arahal D.R."/>
        </authorList>
    </citation>
    <scope>NUCLEOTIDE SEQUENCE [LARGE SCALE GENOMIC DNA]</scope>
    <source>
        <strain evidence="5 7">CECT 5118</strain>
    </source>
</reference>
<sequence length="360" mass="39281">MNTQDQKKAIQSWRAKRVTIDDLAQHLNLSKGTVSRALNGYSDISEMTRIRVRKVADQMGYRPLSHAQAIRTGLVRSLGLVLQVNEHDGHRPFVADFLAGVSEAASAQNWTLTVSTAESDEDTLRLLEALADDQKADGFILPRTRLSDPRISFLRDQEIPFVLYGRTGDPTGCSWYDITSEDSMVEAVEMLAGLGHRRIGFVPGAPGYTYAKLRLEGYQRGLQLAGLPQDSSLITAPAVNIADGAKAAETLLDLDEPATAILYSVDRAAFGAYTVARDRGLHIGRDLSLISYDGLPEGSLIDPPLTTFQVDSRKAGKRLAELLIQQIRGADPEDLRELARARLLDRASHGPAPNPAGPTE</sequence>
<keyword evidence="1" id="KW-0805">Transcription regulation</keyword>
<dbReference type="InterPro" id="IPR046335">
    <property type="entry name" value="LacI/GalR-like_sensor"/>
</dbReference>
<keyword evidence="7" id="KW-1185">Reference proteome</keyword>
<dbReference type="SUPFAM" id="SSF47413">
    <property type="entry name" value="lambda repressor-like DNA-binding domains"/>
    <property type="match status" value="1"/>
</dbReference>
<dbReference type="Pfam" id="PF13377">
    <property type="entry name" value="Peripla_BP_3"/>
    <property type="match status" value="1"/>
</dbReference>
<evidence type="ECO:0000256" key="2">
    <source>
        <dbReference type="ARBA" id="ARBA00023125"/>
    </source>
</evidence>
<feature type="domain" description="HTH lacI-type" evidence="4">
    <location>
        <begin position="18"/>
        <end position="72"/>
    </location>
</feature>
<evidence type="ECO:0000313" key="7">
    <source>
        <dbReference type="Proteomes" id="UP000051086"/>
    </source>
</evidence>
<dbReference type="SMART" id="SM00354">
    <property type="entry name" value="HTH_LACI"/>
    <property type="match status" value="1"/>
</dbReference>
<dbReference type="GO" id="GO:0003700">
    <property type="term" value="F:DNA-binding transcription factor activity"/>
    <property type="evidence" value="ECO:0007669"/>
    <property type="project" value="TreeGrafter"/>
</dbReference>
<dbReference type="RefSeq" id="WP_058244802.1">
    <property type="nucleotide sequence ID" value="NZ_CYSB01000038.1"/>
</dbReference>
<organism evidence="6 8">
    <name type="scientific">Thalassovita autumnalis</name>
    <dbReference type="NCBI Taxonomy" id="2072972"/>
    <lineage>
        <taxon>Bacteria</taxon>
        <taxon>Pseudomonadati</taxon>
        <taxon>Pseudomonadota</taxon>
        <taxon>Alphaproteobacteria</taxon>
        <taxon>Rhodobacterales</taxon>
        <taxon>Roseobacteraceae</taxon>
        <taxon>Thalassovita</taxon>
    </lineage>
</organism>
<dbReference type="Proteomes" id="UP000051086">
    <property type="component" value="Unassembled WGS sequence"/>
</dbReference>
<evidence type="ECO:0000313" key="6">
    <source>
        <dbReference type="EMBL" id="CUH73662.1"/>
    </source>
</evidence>
<evidence type="ECO:0000256" key="1">
    <source>
        <dbReference type="ARBA" id="ARBA00023015"/>
    </source>
</evidence>
<dbReference type="PROSITE" id="PS50932">
    <property type="entry name" value="HTH_LACI_2"/>
    <property type="match status" value="1"/>
</dbReference>
<evidence type="ECO:0000313" key="8">
    <source>
        <dbReference type="Proteomes" id="UP000051887"/>
    </source>
</evidence>
<dbReference type="EMBL" id="CYSB01000038">
    <property type="protein sequence ID" value="CUH69135.1"/>
    <property type="molecule type" value="Genomic_DNA"/>
</dbReference>
<dbReference type="PANTHER" id="PTHR30146:SF109">
    <property type="entry name" value="HTH-TYPE TRANSCRIPTIONAL REGULATOR GALS"/>
    <property type="match status" value="1"/>
</dbReference>
<evidence type="ECO:0000259" key="4">
    <source>
        <dbReference type="PROSITE" id="PS50932"/>
    </source>
</evidence>
<dbReference type="Gene3D" id="1.10.260.40">
    <property type="entry name" value="lambda repressor-like DNA-binding domains"/>
    <property type="match status" value="1"/>
</dbReference>
<gene>
    <name evidence="6" type="primary">rafR_1</name>
    <name evidence="5" type="synonym">rafR_2</name>
    <name evidence="5" type="ORF">TL5118_03094</name>
    <name evidence="6" type="ORF">TL5120_03474</name>
</gene>
<dbReference type="Pfam" id="PF00356">
    <property type="entry name" value="LacI"/>
    <property type="match status" value="1"/>
</dbReference>
<dbReference type="Gene3D" id="3.40.50.2300">
    <property type="match status" value="2"/>
</dbReference>
<dbReference type="CDD" id="cd01392">
    <property type="entry name" value="HTH_LacI"/>
    <property type="match status" value="1"/>
</dbReference>
<dbReference type="OrthoDB" id="234496at2"/>
<dbReference type="InterPro" id="IPR028082">
    <property type="entry name" value="Peripla_BP_I"/>
</dbReference>
<dbReference type="EMBL" id="CYSC01000041">
    <property type="protein sequence ID" value="CUH73662.1"/>
    <property type="molecule type" value="Genomic_DNA"/>
</dbReference>
<keyword evidence="2" id="KW-0238">DNA-binding</keyword>
<name>A0A0P1FX98_9RHOB</name>
<dbReference type="InterPro" id="IPR000843">
    <property type="entry name" value="HTH_LacI"/>
</dbReference>
<evidence type="ECO:0000313" key="5">
    <source>
        <dbReference type="EMBL" id="CUH69135.1"/>
    </source>
</evidence>
<evidence type="ECO:0000256" key="3">
    <source>
        <dbReference type="ARBA" id="ARBA00023163"/>
    </source>
</evidence>
<dbReference type="CDD" id="cd20010">
    <property type="entry name" value="PBP1_AglR-like"/>
    <property type="match status" value="1"/>
</dbReference>
<dbReference type="SUPFAM" id="SSF53822">
    <property type="entry name" value="Periplasmic binding protein-like I"/>
    <property type="match status" value="1"/>
</dbReference>
<dbReference type="InterPro" id="IPR010982">
    <property type="entry name" value="Lambda_DNA-bd_dom_sf"/>
</dbReference>
<accession>A0A0P1FX98</accession>
<dbReference type="AlphaFoldDB" id="A0A0P1FX98"/>